<sequence length="502" mass="53327">MGVLGLFSGSASKDVPAGSEVQLASPDLTPVSSPPDSSTAVPPEAEGGPSPVLPTPLSPVASDVPPGRQSEDSAKPPVPRRLSFRPFAPAAPKHKPILSEVQEHERKTSAANAFTKRFSKPLSSNSEKRAKESALIVRTLIVGPSSNDYTTPKATKAIATPQMSKVKSQLMQPNSANRVIAQLRILPVMDDEPDASHSPSVPIHAVCLAYPDAEEHELRFEKFTPDGRNDDSSKVPNVASTPLERLASTFAEMHIVSLITTPNFGLGDRGDGEGLLAGAVPTAETVINGIEQITPQLMALGYATGRAVLPDHKGVHPPTDRISVLTYWWGLELVLPPSTLVYLSNAHSISGTLINFLTALSLLNNGVREILPFVRYIAQFVDFEFSAIQKQDRGQGVVCAATWIMPAALVPRPWDFPPPDPVTAPSEEETGPADNSEQTNALPDSAASVPLPASPSPKTPLNGPSPKQSLSPIVPVAVPSRMSPPVVMHNSQTVMTPRISLS</sequence>
<dbReference type="EMBL" id="JARJLG010000225">
    <property type="protein sequence ID" value="KAJ7725827.1"/>
    <property type="molecule type" value="Genomic_DNA"/>
</dbReference>
<protein>
    <submittedName>
        <fullName evidence="2">Uncharacterized protein</fullName>
    </submittedName>
</protein>
<gene>
    <name evidence="2" type="ORF">DFH07DRAFT_853409</name>
</gene>
<accession>A0AAD7HRK7</accession>
<name>A0AAD7HRK7_9AGAR</name>
<reference evidence="2" key="1">
    <citation type="submission" date="2023-03" db="EMBL/GenBank/DDBJ databases">
        <title>Massive genome expansion in bonnet fungi (Mycena s.s.) driven by repeated elements and novel gene families across ecological guilds.</title>
        <authorList>
            <consortium name="Lawrence Berkeley National Laboratory"/>
            <person name="Harder C.B."/>
            <person name="Miyauchi S."/>
            <person name="Viragh M."/>
            <person name="Kuo A."/>
            <person name="Thoen E."/>
            <person name="Andreopoulos B."/>
            <person name="Lu D."/>
            <person name="Skrede I."/>
            <person name="Drula E."/>
            <person name="Henrissat B."/>
            <person name="Morin E."/>
            <person name="Kohler A."/>
            <person name="Barry K."/>
            <person name="LaButti K."/>
            <person name="Morin E."/>
            <person name="Salamov A."/>
            <person name="Lipzen A."/>
            <person name="Mereny Z."/>
            <person name="Hegedus B."/>
            <person name="Baldrian P."/>
            <person name="Stursova M."/>
            <person name="Weitz H."/>
            <person name="Taylor A."/>
            <person name="Grigoriev I.V."/>
            <person name="Nagy L.G."/>
            <person name="Martin F."/>
            <person name="Kauserud H."/>
        </authorList>
    </citation>
    <scope>NUCLEOTIDE SEQUENCE</scope>
    <source>
        <strain evidence="2">CBHHK188m</strain>
    </source>
</reference>
<dbReference type="Proteomes" id="UP001215280">
    <property type="component" value="Unassembled WGS sequence"/>
</dbReference>
<feature type="compositionally biased region" description="Low complexity" evidence="1">
    <location>
        <begin position="441"/>
        <end position="451"/>
    </location>
</feature>
<dbReference type="AlphaFoldDB" id="A0AAD7HRK7"/>
<evidence type="ECO:0000256" key="1">
    <source>
        <dbReference type="SAM" id="MobiDB-lite"/>
    </source>
</evidence>
<feature type="region of interest" description="Disordered" evidence="1">
    <location>
        <begin position="1"/>
        <end position="106"/>
    </location>
</feature>
<evidence type="ECO:0000313" key="3">
    <source>
        <dbReference type="Proteomes" id="UP001215280"/>
    </source>
</evidence>
<keyword evidence="3" id="KW-1185">Reference proteome</keyword>
<proteinExistence type="predicted"/>
<organism evidence="2 3">
    <name type="scientific">Mycena maculata</name>
    <dbReference type="NCBI Taxonomy" id="230809"/>
    <lineage>
        <taxon>Eukaryota</taxon>
        <taxon>Fungi</taxon>
        <taxon>Dikarya</taxon>
        <taxon>Basidiomycota</taxon>
        <taxon>Agaricomycotina</taxon>
        <taxon>Agaricomycetes</taxon>
        <taxon>Agaricomycetidae</taxon>
        <taxon>Agaricales</taxon>
        <taxon>Marasmiineae</taxon>
        <taxon>Mycenaceae</taxon>
        <taxon>Mycena</taxon>
    </lineage>
</organism>
<feature type="compositionally biased region" description="Polar residues" evidence="1">
    <location>
        <begin position="489"/>
        <end position="502"/>
    </location>
</feature>
<feature type="region of interest" description="Disordered" evidence="1">
    <location>
        <begin position="414"/>
        <end position="502"/>
    </location>
</feature>
<feature type="compositionally biased region" description="Polar residues" evidence="1">
    <location>
        <begin position="30"/>
        <end position="40"/>
    </location>
</feature>
<comment type="caution">
    <text evidence="2">The sequence shown here is derived from an EMBL/GenBank/DDBJ whole genome shotgun (WGS) entry which is preliminary data.</text>
</comment>
<evidence type="ECO:0000313" key="2">
    <source>
        <dbReference type="EMBL" id="KAJ7725827.1"/>
    </source>
</evidence>